<dbReference type="HOGENOM" id="CLU_466503_0_0_1"/>
<evidence type="ECO:0000313" key="1">
    <source>
        <dbReference type="EMBL" id="EKX32591.1"/>
    </source>
</evidence>
<protein>
    <recommendedName>
        <fullName evidence="4">PDZ domain-containing protein</fullName>
    </recommendedName>
</protein>
<keyword evidence="3" id="KW-1185">Reference proteome</keyword>
<dbReference type="SUPFAM" id="SSF50156">
    <property type="entry name" value="PDZ domain-like"/>
    <property type="match status" value="1"/>
</dbReference>
<dbReference type="GeneID" id="17289327"/>
<name>L1I8J4_GUITC</name>
<dbReference type="PaxDb" id="55529-EKX32591"/>
<dbReference type="EMBL" id="JH993181">
    <property type="protein sequence ID" value="EKX32591.1"/>
    <property type="molecule type" value="Genomic_DNA"/>
</dbReference>
<gene>
    <name evidence="1" type="ORF">GUITHDRAFT_148508</name>
</gene>
<evidence type="ECO:0000313" key="2">
    <source>
        <dbReference type="EnsemblProtists" id="EKX32591"/>
    </source>
</evidence>
<proteinExistence type="predicted"/>
<reference evidence="3" key="2">
    <citation type="submission" date="2012-11" db="EMBL/GenBank/DDBJ databases">
        <authorList>
            <person name="Kuo A."/>
            <person name="Curtis B.A."/>
            <person name="Tanifuji G."/>
            <person name="Burki F."/>
            <person name="Gruber A."/>
            <person name="Irimia M."/>
            <person name="Maruyama S."/>
            <person name="Arias M.C."/>
            <person name="Ball S.G."/>
            <person name="Gile G.H."/>
            <person name="Hirakawa Y."/>
            <person name="Hopkins J.F."/>
            <person name="Rensing S.A."/>
            <person name="Schmutz J."/>
            <person name="Symeonidi A."/>
            <person name="Elias M."/>
            <person name="Eveleigh R.J."/>
            <person name="Herman E.K."/>
            <person name="Klute M.J."/>
            <person name="Nakayama T."/>
            <person name="Obornik M."/>
            <person name="Reyes-Prieto A."/>
            <person name="Armbrust E.V."/>
            <person name="Aves S.J."/>
            <person name="Beiko R.G."/>
            <person name="Coutinho P."/>
            <person name="Dacks J.B."/>
            <person name="Durnford D.G."/>
            <person name="Fast N.M."/>
            <person name="Green B.R."/>
            <person name="Grisdale C."/>
            <person name="Hempe F."/>
            <person name="Henrissat B."/>
            <person name="Hoppner M.P."/>
            <person name="Ishida K.-I."/>
            <person name="Kim E."/>
            <person name="Koreny L."/>
            <person name="Kroth P.G."/>
            <person name="Liu Y."/>
            <person name="Malik S.-B."/>
            <person name="Maier U.G."/>
            <person name="McRose D."/>
            <person name="Mock T."/>
            <person name="Neilson J.A."/>
            <person name="Onodera N.T."/>
            <person name="Poole A.M."/>
            <person name="Pritham E.J."/>
            <person name="Richards T.A."/>
            <person name="Rocap G."/>
            <person name="Roy S.W."/>
            <person name="Sarai C."/>
            <person name="Schaack S."/>
            <person name="Shirato S."/>
            <person name="Slamovits C.H."/>
            <person name="Spencer D.F."/>
            <person name="Suzuki S."/>
            <person name="Worden A.Z."/>
            <person name="Zauner S."/>
            <person name="Barry K."/>
            <person name="Bell C."/>
            <person name="Bharti A.K."/>
            <person name="Crow J.A."/>
            <person name="Grimwood J."/>
            <person name="Kramer R."/>
            <person name="Lindquist E."/>
            <person name="Lucas S."/>
            <person name="Salamov A."/>
            <person name="McFadden G.I."/>
            <person name="Lane C.E."/>
            <person name="Keeling P.J."/>
            <person name="Gray M.W."/>
            <person name="Grigoriev I.V."/>
            <person name="Archibald J.M."/>
        </authorList>
    </citation>
    <scope>NUCLEOTIDE SEQUENCE</scope>
    <source>
        <strain evidence="3">CCMP2712</strain>
    </source>
</reference>
<organism evidence="1">
    <name type="scientific">Guillardia theta (strain CCMP2712)</name>
    <name type="common">Cryptophyte</name>
    <dbReference type="NCBI Taxonomy" id="905079"/>
    <lineage>
        <taxon>Eukaryota</taxon>
        <taxon>Cryptophyceae</taxon>
        <taxon>Pyrenomonadales</taxon>
        <taxon>Geminigeraceae</taxon>
        <taxon>Guillardia</taxon>
    </lineage>
</organism>
<sequence>MFEEGVREMANLQRRAEWMSEVCKEALRRTEGATRRAEEQVPEWNMVKGKVEHAVKQRYEDLVCFSNLSAIRPDWEAEMQEIGFLDRVRVMRNAERSDMVVRGGGQNLREEPQLKARHDAHGIPWKEEEEEDEEEFHASAGLSWMMEDGKVVITDIEPGSPAFFSPLAVGDHVLYVNDSRASREDMGILSRTFHDPSLLSRSERIVDWVMELRKPIQLVAQRSTQLVTASLYLAPVNIIWTLRATCTAIGRLRNVEEEMSTLEQRHLDAAKSALSETLRNLVAFRLKEWLVRGKLVDRLVSSFAKSVEKRANSMTAMLKASSMAEEQRCSQLRMNERANAICERALAKREGRRLRQSWNRIRRNVVTGRKLRRLAGRIVERLLMRSSLMWRTSAQEKKLSRELQEAKSKLSRHKYNLKALLSSFSWWKQVKKTKSLRLSLLHSLTCKAAVQLLSALLSTWRRQVKRIGKFRRIQFECWARPSLLEWKKFVKASQTCRRSTLHVTTQELLRLLTEINEVDTCVVRLSLDVRKQHGYIECLERSLEEAQNQLSASEDLQYKAGEKIRELEGELLRESLKQGSLHLHQ</sequence>
<reference evidence="1 3" key="1">
    <citation type="journal article" date="2012" name="Nature">
        <title>Algal genomes reveal evolutionary mosaicism and the fate of nucleomorphs.</title>
        <authorList>
            <consortium name="DOE Joint Genome Institute"/>
            <person name="Curtis B.A."/>
            <person name="Tanifuji G."/>
            <person name="Burki F."/>
            <person name="Gruber A."/>
            <person name="Irimia M."/>
            <person name="Maruyama S."/>
            <person name="Arias M.C."/>
            <person name="Ball S.G."/>
            <person name="Gile G.H."/>
            <person name="Hirakawa Y."/>
            <person name="Hopkins J.F."/>
            <person name="Kuo A."/>
            <person name="Rensing S.A."/>
            <person name="Schmutz J."/>
            <person name="Symeonidi A."/>
            <person name="Elias M."/>
            <person name="Eveleigh R.J."/>
            <person name="Herman E.K."/>
            <person name="Klute M.J."/>
            <person name="Nakayama T."/>
            <person name="Obornik M."/>
            <person name="Reyes-Prieto A."/>
            <person name="Armbrust E.V."/>
            <person name="Aves S.J."/>
            <person name="Beiko R.G."/>
            <person name="Coutinho P."/>
            <person name="Dacks J.B."/>
            <person name="Durnford D.G."/>
            <person name="Fast N.M."/>
            <person name="Green B.R."/>
            <person name="Grisdale C.J."/>
            <person name="Hempel F."/>
            <person name="Henrissat B."/>
            <person name="Hoppner M.P."/>
            <person name="Ishida K."/>
            <person name="Kim E."/>
            <person name="Koreny L."/>
            <person name="Kroth P.G."/>
            <person name="Liu Y."/>
            <person name="Malik S.B."/>
            <person name="Maier U.G."/>
            <person name="McRose D."/>
            <person name="Mock T."/>
            <person name="Neilson J.A."/>
            <person name="Onodera N.T."/>
            <person name="Poole A.M."/>
            <person name="Pritham E.J."/>
            <person name="Richards T.A."/>
            <person name="Rocap G."/>
            <person name="Roy S.W."/>
            <person name="Sarai C."/>
            <person name="Schaack S."/>
            <person name="Shirato S."/>
            <person name="Slamovits C.H."/>
            <person name="Spencer D.F."/>
            <person name="Suzuki S."/>
            <person name="Worden A.Z."/>
            <person name="Zauner S."/>
            <person name="Barry K."/>
            <person name="Bell C."/>
            <person name="Bharti A.K."/>
            <person name="Crow J.A."/>
            <person name="Grimwood J."/>
            <person name="Kramer R."/>
            <person name="Lindquist E."/>
            <person name="Lucas S."/>
            <person name="Salamov A."/>
            <person name="McFadden G.I."/>
            <person name="Lane C.E."/>
            <person name="Keeling P.J."/>
            <person name="Gray M.W."/>
            <person name="Grigoriev I.V."/>
            <person name="Archibald J.M."/>
        </authorList>
    </citation>
    <scope>NUCLEOTIDE SEQUENCE</scope>
    <source>
        <strain evidence="1 3">CCMP2712</strain>
    </source>
</reference>
<dbReference type="EnsemblProtists" id="EKX32591">
    <property type="protein sequence ID" value="EKX32591"/>
    <property type="gene ID" value="GUITHDRAFT_148508"/>
</dbReference>
<dbReference type="InterPro" id="IPR036034">
    <property type="entry name" value="PDZ_sf"/>
</dbReference>
<dbReference type="AlphaFoldDB" id="L1I8J4"/>
<dbReference type="RefSeq" id="XP_005819571.1">
    <property type="nucleotide sequence ID" value="XM_005819514.1"/>
</dbReference>
<evidence type="ECO:0000313" key="3">
    <source>
        <dbReference type="Proteomes" id="UP000011087"/>
    </source>
</evidence>
<dbReference type="Proteomes" id="UP000011087">
    <property type="component" value="Unassembled WGS sequence"/>
</dbReference>
<evidence type="ECO:0008006" key="4">
    <source>
        <dbReference type="Google" id="ProtNLM"/>
    </source>
</evidence>
<reference evidence="2" key="3">
    <citation type="submission" date="2015-06" db="UniProtKB">
        <authorList>
            <consortium name="EnsemblProtists"/>
        </authorList>
    </citation>
    <scope>IDENTIFICATION</scope>
</reference>
<accession>L1I8J4</accession>
<dbReference type="KEGG" id="gtt:GUITHDRAFT_148508"/>